<dbReference type="EMBL" id="JAGSCS010000007">
    <property type="protein sequence ID" value="MBR0576055.1"/>
    <property type="molecule type" value="Genomic_DNA"/>
</dbReference>
<organism evidence="2 3">
    <name type="scientific">Proteiniclasticum sediminis</name>
    <dbReference type="NCBI Taxonomy" id="2804028"/>
    <lineage>
        <taxon>Bacteria</taxon>
        <taxon>Bacillati</taxon>
        <taxon>Bacillota</taxon>
        <taxon>Clostridia</taxon>
        <taxon>Eubacteriales</taxon>
        <taxon>Clostridiaceae</taxon>
        <taxon>Proteiniclasticum</taxon>
    </lineage>
</organism>
<dbReference type="Gene3D" id="3.60.15.10">
    <property type="entry name" value="Ribonuclease Z/Hydroxyacylglutathione hydrolase-like"/>
    <property type="match status" value="1"/>
</dbReference>
<feature type="domain" description="Metallo-beta-lactamase" evidence="1">
    <location>
        <begin position="21"/>
        <end position="223"/>
    </location>
</feature>
<dbReference type="PANTHER" id="PTHR42951">
    <property type="entry name" value="METALLO-BETA-LACTAMASE DOMAIN-CONTAINING"/>
    <property type="match status" value="1"/>
</dbReference>
<evidence type="ECO:0000313" key="2">
    <source>
        <dbReference type="EMBL" id="MBR0576055.1"/>
    </source>
</evidence>
<keyword evidence="3" id="KW-1185">Reference proteome</keyword>
<proteinExistence type="predicted"/>
<dbReference type="SUPFAM" id="SSF56281">
    <property type="entry name" value="Metallo-hydrolase/oxidoreductase"/>
    <property type="match status" value="1"/>
</dbReference>
<dbReference type="InterPro" id="IPR001279">
    <property type="entry name" value="Metallo-B-lactamas"/>
</dbReference>
<reference evidence="2" key="1">
    <citation type="submission" date="2021-04" db="EMBL/GenBank/DDBJ databases">
        <title>Proteiniclasticum sedimins sp. nov., an obligate anaerobic bacterium isolated from anaerobic sludge.</title>
        <authorList>
            <person name="Liu J."/>
        </authorList>
    </citation>
    <scope>NUCLEOTIDE SEQUENCE</scope>
    <source>
        <strain evidence="2">BAD-10</strain>
    </source>
</reference>
<gene>
    <name evidence="2" type="ORF">KCG48_06835</name>
</gene>
<sequence length="258" mass="28981">MMLNKCTERIWVLPPDPATDRPSLGYIQGDRHRVMVDAGNSPAHALLFFQALEAQGLPQPNLCVLTHSHWDHTYGLAELRHRGVYTIACRKTQEDLQNMALWSWTEEAVADRLRRGLDVPFCTTMILEEYGTYDALEIVPADLVFEDLLTLDLGGITLNLHQINGPHTPDGVLVHIPEEKTLFLGDADGNPLLRVPARQFLEELSNLRKVLESLNPLQVIPGHGPPETFEDTLVEMEASAKEAAQELYRIPYHEAPLP</sequence>
<dbReference type="InterPro" id="IPR050855">
    <property type="entry name" value="NDM-1-like"/>
</dbReference>
<evidence type="ECO:0000259" key="1">
    <source>
        <dbReference type="SMART" id="SM00849"/>
    </source>
</evidence>
<dbReference type="SMART" id="SM00849">
    <property type="entry name" value="Lactamase_B"/>
    <property type="match status" value="1"/>
</dbReference>
<accession>A0A941HQI9</accession>
<dbReference type="AlphaFoldDB" id="A0A941HQI9"/>
<name>A0A941HQI9_9CLOT</name>
<dbReference type="Pfam" id="PF00753">
    <property type="entry name" value="Lactamase_B"/>
    <property type="match status" value="1"/>
</dbReference>
<dbReference type="InterPro" id="IPR036866">
    <property type="entry name" value="RibonucZ/Hydroxyglut_hydro"/>
</dbReference>
<dbReference type="PANTHER" id="PTHR42951:SF4">
    <property type="entry name" value="ACYL-COENZYME A THIOESTERASE MBLAC2"/>
    <property type="match status" value="1"/>
</dbReference>
<evidence type="ECO:0000313" key="3">
    <source>
        <dbReference type="Proteomes" id="UP000675379"/>
    </source>
</evidence>
<comment type="caution">
    <text evidence="2">The sequence shown here is derived from an EMBL/GenBank/DDBJ whole genome shotgun (WGS) entry which is preliminary data.</text>
</comment>
<dbReference type="RefSeq" id="WP_211800812.1">
    <property type="nucleotide sequence ID" value="NZ_JAGSCS010000007.1"/>
</dbReference>
<dbReference type="Proteomes" id="UP000675379">
    <property type="component" value="Unassembled WGS sequence"/>
</dbReference>
<protein>
    <submittedName>
        <fullName evidence="2">MBL fold metallo-hydrolase</fullName>
    </submittedName>
</protein>